<evidence type="ECO:0000313" key="3">
    <source>
        <dbReference type="EMBL" id="MBC5998474.1"/>
    </source>
</evidence>
<name>A0A923NAH7_9FIRM</name>
<dbReference type="Gene3D" id="3.40.50.12780">
    <property type="entry name" value="N-terminal domain of ligase-like"/>
    <property type="match status" value="1"/>
</dbReference>
<protein>
    <submittedName>
        <fullName evidence="3">Amino acid adenylation domain-containing protein</fullName>
    </submittedName>
</protein>
<keyword evidence="4" id="KW-1185">Reference proteome</keyword>
<dbReference type="GO" id="GO:0031177">
    <property type="term" value="F:phosphopantetheine binding"/>
    <property type="evidence" value="ECO:0007669"/>
    <property type="project" value="TreeGrafter"/>
</dbReference>
<dbReference type="InterPro" id="IPR045851">
    <property type="entry name" value="AMP-bd_C_sf"/>
</dbReference>
<organism evidence="3 4">
    <name type="scientific">Lentihominibacter faecis</name>
    <dbReference type="NCBI Taxonomy" id="2764712"/>
    <lineage>
        <taxon>Bacteria</taxon>
        <taxon>Bacillati</taxon>
        <taxon>Bacillota</taxon>
        <taxon>Clostridia</taxon>
        <taxon>Peptostreptococcales</taxon>
        <taxon>Anaerovoracaceae</taxon>
        <taxon>Lentihominibacter</taxon>
    </lineage>
</organism>
<dbReference type="PANTHER" id="PTHR45527:SF1">
    <property type="entry name" value="FATTY ACID SYNTHASE"/>
    <property type="match status" value="1"/>
</dbReference>
<dbReference type="InterPro" id="IPR025110">
    <property type="entry name" value="AMP-bd_C"/>
</dbReference>
<dbReference type="PROSITE" id="PS00455">
    <property type="entry name" value="AMP_BINDING"/>
    <property type="match status" value="1"/>
</dbReference>
<dbReference type="EMBL" id="JACRWC010000007">
    <property type="protein sequence ID" value="MBC5998474.1"/>
    <property type="molecule type" value="Genomic_DNA"/>
</dbReference>
<evidence type="ECO:0000259" key="2">
    <source>
        <dbReference type="Pfam" id="PF13193"/>
    </source>
</evidence>
<dbReference type="SUPFAM" id="SSF56801">
    <property type="entry name" value="Acetyl-CoA synthetase-like"/>
    <property type="match status" value="1"/>
</dbReference>
<dbReference type="AlphaFoldDB" id="A0A923NAH7"/>
<dbReference type="Pfam" id="PF13193">
    <property type="entry name" value="AMP-binding_C"/>
    <property type="match status" value="1"/>
</dbReference>
<dbReference type="RefSeq" id="WP_249286083.1">
    <property type="nucleotide sequence ID" value="NZ_JACRWC010000007.1"/>
</dbReference>
<feature type="domain" description="AMP-binding enzyme C-terminal" evidence="2">
    <location>
        <begin position="424"/>
        <end position="493"/>
    </location>
</feature>
<gene>
    <name evidence="3" type="ORF">H8876_00355</name>
</gene>
<dbReference type="GO" id="GO:0005737">
    <property type="term" value="C:cytoplasm"/>
    <property type="evidence" value="ECO:0007669"/>
    <property type="project" value="TreeGrafter"/>
</dbReference>
<dbReference type="InterPro" id="IPR042099">
    <property type="entry name" value="ANL_N_sf"/>
</dbReference>
<dbReference type="InterPro" id="IPR000873">
    <property type="entry name" value="AMP-dep_synth/lig_dom"/>
</dbReference>
<dbReference type="PANTHER" id="PTHR45527">
    <property type="entry name" value="NONRIBOSOMAL PEPTIDE SYNTHETASE"/>
    <property type="match status" value="1"/>
</dbReference>
<dbReference type="GO" id="GO:0044550">
    <property type="term" value="P:secondary metabolite biosynthetic process"/>
    <property type="evidence" value="ECO:0007669"/>
    <property type="project" value="TreeGrafter"/>
</dbReference>
<evidence type="ECO:0000313" key="4">
    <source>
        <dbReference type="Proteomes" id="UP000644115"/>
    </source>
</evidence>
<comment type="caution">
    <text evidence="3">The sequence shown here is derived from an EMBL/GenBank/DDBJ whole genome shotgun (WGS) entry which is preliminary data.</text>
</comment>
<feature type="domain" description="AMP-dependent synthetase/ligase" evidence="1">
    <location>
        <begin position="8"/>
        <end position="365"/>
    </location>
</feature>
<proteinExistence type="predicted"/>
<dbReference type="CDD" id="cd05930">
    <property type="entry name" value="A_NRPS"/>
    <property type="match status" value="1"/>
</dbReference>
<reference evidence="3" key="1">
    <citation type="submission" date="2020-08" db="EMBL/GenBank/DDBJ databases">
        <authorList>
            <person name="Liu C."/>
            <person name="Sun Q."/>
        </authorList>
    </citation>
    <scope>NUCLEOTIDE SEQUENCE</scope>
    <source>
        <strain evidence="3">BX16</strain>
    </source>
</reference>
<dbReference type="Gene3D" id="3.30.300.30">
    <property type="match status" value="1"/>
</dbReference>
<accession>A0A923NAH7</accession>
<evidence type="ECO:0000259" key="1">
    <source>
        <dbReference type="Pfam" id="PF00501"/>
    </source>
</evidence>
<dbReference type="Proteomes" id="UP000644115">
    <property type="component" value="Unassembled WGS sequence"/>
</dbReference>
<sequence>MKNILEYLEHTAENHPDKIGFTDEQRDVTFFELMQNAQRIAGSLARIGCRKPVAVLIDRNVRCIEAMFAAVYAGNFYVVIDVHSPETRIHSILETLHPAAIITDNEWLPLAKKLAGASFAEMIILYEDAVLREINRDHLMRIRGQMIDTDPLYVLFTSGSSGMPKGTVLSHRSVISYTTWVSEQFEFGADTVFGSQTPLYFSMSVTDLFSTIKCGSTYHMIPKTYFTFPIKLVEFLNERKINTIYWVPSALAIVSNWNVFDFARPEHLQKILFAGEVMPVKHLNYWRRYLPDCLYANLFGPTETTDICSFYVVDRNFADSDSLPIGRACDNCDTFLLTEEGIRASRAGEEGEIVVRGSFLADGYYNEPEKTAAVFTQNPLNTAFPERIYRTGDLARLNEKGEFIYISRKDFQIKRMGYRIELGEIEAAAGSIEKVKSAAALYDADAGRILVIYEGSIKDTDEVLQQTADKVPPYMRPDEVIRIKQMPYNANGKIDRQRLLKEYCGA</sequence>
<dbReference type="InterPro" id="IPR020845">
    <property type="entry name" value="AMP-binding_CS"/>
</dbReference>
<dbReference type="GO" id="GO:0043041">
    <property type="term" value="P:amino acid activation for nonribosomal peptide biosynthetic process"/>
    <property type="evidence" value="ECO:0007669"/>
    <property type="project" value="TreeGrafter"/>
</dbReference>
<dbReference type="Pfam" id="PF00501">
    <property type="entry name" value="AMP-binding"/>
    <property type="match status" value="1"/>
</dbReference>